<accession>A0A2D3WBQ3</accession>
<proteinExistence type="predicted"/>
<protein>
    <submittedName>
        <fullName evidence="2">Thioesterase</fullName>
    </submittedName>
</protein>
<dbReference type="InterPro" id="IPR006683">
    <property type="entry name" value="Thioestr_dom"/>
</dbReference>
<dbReference type="Proteomes" id="UP000231638">
    <property type="component" value="Unassembled WGS sequence"/>
</dbReference>
<evidence type="ECO:0000259" key="1">
    <source>
        <dbReference type="Pfam" id="PF03061"/>
    </source>
</evidence>
<dbReference type="SUPFAM" id="SSF54637">
    <property type="entry name" value="Thioesterase/thiol ester dehydrase-isomerase"/>
    <property type="match status" value="1"/>
</dbReference>
<gene>
    <name evidence="2" type="ORF">CFH80_06325</name>
</gene>
<name>A0A2D3WBQ3_9BACT</name>
<dbReference type="InterPro" id="IPR029069">
    <property type="entry name" value="HotDog_dom_sf"/>
</dbReference>
<dbReference type="AlphaFoldDB" id="A0A2D3WBQ3"/>
<dbReference type="Pfam" id="PF03061">
    <property type="entry name" value="4HBT"/>
    <property type="match status" value="1"/>
</dbReference>
<sequence length="183" mass="20188">MGKNKLGLVKEMIENTAAYDEAVSEENADESMLDENVIDFHEGLKTHQKIKNTYVGSLSALSKNNAKVILQTTYEMAVDDLGLVHNGFIFGAAEYAAVAAINEANLVVIGCRSKFFAPARVGDIISFEAKGRFEEARKREVKVVGIINEIKVFEGVFQAVLLEHHILETKLDDLQANLAKEFA</sequence>
<dbReference type="STRING" id="366522.GCA_001548055_01127"/>
<dbReference type="GO" id="GO:0016790">
    <property type="term" value="F:thiolester hydrolase activity"/>
    <property type="evidence" value="ECO:0007669"/>
    <property type="project" value="UniProtKB-ARBA"/>
</dbReference>
<evidence type="ECO:0000313" key="3">
    <source>
        <dbReference type="Proteomes" id="UP000231638"/>
    </source>
</evidence>
<organism evidence="2 3">
    <name type="scientific">Sulfurospirillum cavolei</name>
    <dbReference type="NCBI Taxonomy" id="366522"/>
    <lineage>
        <taxon>Bacteria</taxon>
        <taxon>Pseudomonadati</taxon>
        <taxon>Campylobacterota</taxon>
        <taxon>Epsilonproteobacteria</taxon>
        <taxon>Campylobacterales</taxon>
        <taxon>Sulfurospirillaceae</taxon>
        <taxon>Sulfurospirillum</taxon>
    </lineage>
</organism>
<dbReference type="EMBL" id="DLUG01000169">
    <property type="protein sequence ID" value="DAB36157.1"/>
    <property type="molecule type" value="Genomic_DNA"/>
</dbReference>
<dbReference type="Gene3D" id="3.10.129.10">
    <property type="entry name" value="Hotdog Thioesterase"/>
    <property type="match status" value="1"/>
</dbReference>
<reference evidence="2 3" key="1">
    <citation type="journal article" date="2017" name="Front. Microbiol.">
        <title>Comparative Genomic Analysis of the Class Epsilonproteobacteria and Proposed Reclassification to Epsilonbacteraeota (phyl. nov.).</title>
        <authorList>
            <person name="Waite D.W."/>
            <person name="Vanwonterghem I."/>
            <person name="Rinke C."/>
            <person name="Parks D.H."/>
            <person name="Zhang Y."/>
            <person name="Takai K."/>
            <person name="Sievert S.M."/>
            <person name="Simon J."/>
            <person name="Campbell B.J."/>
            <person name="Hanson T.E."/>
            <person name="Woyke T."/>
            <person name="Klotz M.G."/>
            <person name="Hugenholtz P."/>
        </authorList>
    </citation>
    <scope>NUCLEOTIDE SEQUENCE [LARGE SCALE GENOMIC DNA]</scope>
    <source>
        <strain evidence="2">UBA11420</strain>
    </source>
</reference>
<feature type="domain" description="Thioesterase" evidence="1">
    <location>
        <begin position="82"/>
        <end position="130"/>
    </location>
</feature>
<comment type="caution">
    <text evidence="2">The sequence shown here is derived from an EMBL/GenBank/DDBJ whole genome shotgun (WGS) entry which is preliminary data.</text>
</comment>
<evidence type="ECO:0000313" key="2">
    <source>
        <dbReference type="EMBL" id="DAB36157.1"/>
    </source>
</evidence>